<evidence type="ECO:0000259" key="1">
    <source>
        <dbReference type="Pfam" id="PF02541"/>
    </source>
</evidence>
<accession>A0A5C6TWY1</accession>
<protein>
    <submittedName>
        <fullName evidence="3">Ppx/GppA family phosphatase</fullName>
    </submittedName>
</protein>
<proteinExistence type="predicted"/>
<name>A0A5C6TWY1_9SPHN</name>
<gene>
    <name evidence="3" type="ORF">FRZ32_12530</name>
</gene>
<dbReference type="Proteomes" id="UP000321249">
    <property type="component" value="Unassembled WGS sequence"/>
</dbReference>
<dbReference type="Pfam" id="PF21697">
    <property type="entry name" value="Ppx_C"/>
    <property type="match status" value="1"/>
</dbReference>
<dbReference type="GO" id="GO:0016462">
    <property type="term" value="F:pyrophosphatase activity"/>
    <property type="evidence" value="ECO:0007669"/>
    <property type="project" value="TreeGrafter"/>
</dbReference>
<dbReference type="PANTHER" id="PTHR30005">
    <property type="entry name" value="EXOPOLYPHOSPHATASE"/>
    <property type="match status" value="1"/>
</dbReference>
<evidence type="ECO:0000259" key="2">
    <source>
        <dbReference type="Pfam" id="PF21697"/>
    </source>
</evidence>
<dbReference type="InterPro" id="IPR050273">
    <property type="entry name" value="GppA/Ppx_hydrolase"/>
</dbReference>
<dbReference type="InterPro" id="IPR048951">
    <property type="entry name" value="Ppx_C"/>
</dbReference>
<feature type="domain" description="Exopolyphosphatase C-terminal" evidence="2">
    <location>
        <begin position="335"/>
        <end position="475"/>
    </location>
</feature>
<dbReference type="PANTHER" id="PTHR30005:SF0">
    <property type="entry name" value="RETROGRADE REGULATION PROTEIN 2"/>
    <property type="match status" value="1"/>
</dbReference>
<dbReference type="InterPro" id="IPR043129">
    <property type="entry name" value="ATPase_NBD"/>
</dbReference>
<dbReference type="OrthoDB" id="3698573at2"/>
<dbReference type="Pfam" id="PF02541">
    <property type="entry name" value="Ppx-GppA"/>
    <property type="match status" value="1"/>
</dbReference>
<dbReference type="RefSeq" id="WP_147043828.1">
    <property type="nucleotide sequence ID" value="NZ_BAABIR010000001.1"/>
</dbReference>
<dbReference type="Gene3D" id="3.30.420.40">
    <property type="match status" value="1"/>
</dbReference>
<dbReference type="InterPro" id="IPR003695">
    <property type="entry name" value="Ppx_GppA_N"/>
</dbReference>
<organism evidence="3 4">
    <name type="scientific">Allosphingosinicella ginsenosidimutans</name>
    <dbReference type="NCBI Taxonomy" id="1176539"/>
    <lineage>
        <taxon>Bacteria</taxon>
        <taxon>Pseudomonadati</taxon>
        <taxon>Pseudomonadota</taxon>
        <taxon>Alphaproteobacteria</taxon>
        <taxon>Sphingomonadales</taxon>
        <taxon>Sphingomonadaceae</taxon>
        <taxon>Allosphingosinicella</taxon>
    </lineage>
</organism>
<dbReference type="EMBL" id="VOQQ01000001">
    <property type="protein sequence ID" value="TXC64405.1"/>
    <property type="molecule type" value="Genomic_DNA"/>
</dbReference>
<comment type="caution">
    <text evidence="3">The sequence shown here is derived from an EMBL/GenBank/DDBJ whole genome shotgun (WGS) entry which is preliminary data.</text>
</comment>
<dbReference type="CDD" id="cd24052">
    <property type="entry name" value="ASKHA_NBD_HpPPX-GppA-like"/>
    <property type="match status" value="1"/>
</dbReference>
<feature type="domain" description="Ppx/GppA phosphatase N-terminal" evidence="1">
    <location>
        <begin position="20"/>
        <end position="296"/>
    </location>
</feature>
<evidence type="ECO:0000313" key="3">
    <source>
        <dbReference type="EMBL" id="TXC64405.1"/>
    </source>
</evidence>
<sequence length="487" mass="50798">MFASAPVAIIDIGSNSVRLVVYSNAGRIPSIIFNEKVMAGLGRDVAETGALGDAARQRTLAALDRFRLLIRQMGVVRTRTVATAAVREASNGAQFLAEIRELGLDPVILSGEAEARLAGLGVISGIPDADGVAGDLGGGSLELVEVKGGAARRAASLPLGVLKLPAIAGRGGAFAREVARAIDAAGFKDAAKGRPFYMVGGSWRALGQLDLALTAHPLPIAHQHVMPPARAADLYAKLGRIAKDRLRAMPTISSGRVPSLPAAARLLSALVHALNPKALVVSSFGIREGLLYDSLDPDTRAKDPLIEATREAGAGLGRFAQHGDLLDAWIAPAFDDSPRQARLRLAACLLSDIAWAAHPDFRAERGIDMALHGHWVAIDAAGRVMLAQALFCAFGGGRALPYPAIAALCAPEELERAAAWGYAMRLGQRLSGGVAAGLRGSRLEREGGTLRLAIGRPDAPLVSEIVERRLKTLAGALGLAPAIAIDP</sequence>
<dbReference type="Gene3D" id="1.10.3210.10">
    <property type="entry name" value="Hypothetical protein af1432"/>
    <property type="match status" value="1"/>
</dbReference>
<keyword evidence="4" id="KW-1185">Reference proteome</keyword>
<evidence type="ECO:0000313" key="4">
    <source>
        <dbReference type="Proteomes" id="UP000321249"/>
    </source>
</evidence>
<dbReference type="AlphaFoldDB" id="A0A5C6TWY1"/>
<reference evidence="3 4" key="1">
    <citation type="journal article" date="2015" name="J. Microbiol.">
        <title>Sphingosinicella ginsenosidimutans sp. nov., with ginsenoside converting activity.</title>
        <authorList>
            <person name="Kim J.K."/>
            <person name="Kang M.S."/>
            <person name="Park S.C."/>
            <person name="Kim K.M."/>
            <person name="Choi K."/>
            <person name="Yoon M.H."/>
            <person name="Im W.T."/>
        </authorList>
    </citation>
    <scope>NUCLEOTIDE SEQUENCE [LARGE SCALE GENOMIC DNA]</scope>
    <source>
        <strain evidence="3 4">BS-11</strain>
    </source>
</reference>
<dbReference type="SUPFAM" id="SSF53067">
    <property type="entry name" value="Actin-like ATPase domain"/>
    <property type="match status" value="2"/>
</dbReference>
<dbReference type="Gene3D" id="3.30.420.150">
    <property type="entry name" value="Exopolyphosphatase. Domain 2"/>
    <property type="match status" value="1"/>
</dbReference>